<comment type="catalytic activity">
    <reaction evidence="7">
        <text>L-threonyl-[protein] + ATP = O-phospho-L-threonyl-[protein] + ADP + H(+)</text>
        <dbReference type="Rhea" id="RHEA:46608"/>
        <dbReference type="Rhea" id="RHEA-COMP:11060"/>
        <dbReference type="Rhea" id="RHEA-COMP:11605"/>
        <dbReference type="ChEBI" id="CHEBI:15378"/>
        <dbReference type="ChEBI" id="CHEBI:30013"/>
        <dbReference type="ChEBI" id="CHEBI:30616"/>
        <dbReference type="ChEBI" id="CHEBI:61977"/>
        <dbReference type="ChEBI" id="CHEBI:456216"/>
        <dbReference type="EC" id="2.7.11.1"/>
    </reaction>
</comment>
<reference evidence="11 12" key="1">
    <citation type="submission" date="2018-10" db="EMBL/GenBank/DDBJ databases">
        <authorList>
            <consortium name="Pathogen Informatics"/>
        </authorList>
    </citation>
    <scope>NUCLEOTIDE SEQUENCE [LARGE SCALE GENOMIC DNA]</scope>
</reference>
<keyword evidence="4" id="KW-0547">Nucleotide-binding</keyword>
<keyword evidence="3" id="KW-0808">Transferase</keyword>
<evidence type="ECO:0000256" key="6">
    <source>
        <dbReference type="ARBA" id="ARBA00022840"/>
    </source>
</evidence>
<dbReference type="PROSITE" id="PS50011">
    <property type="entry name" value="PROTEIN_KINASE_DOM"/>
    <property type="match status" value="1"/>
</dbReference>
<comment type="catalytic activity">
    <reaction evidence="8">
        <text>L-seryl-[protein] + ATP = O-phospho-L-seryl-[protein] + ADP + H(+)</text>
        <dbReference type="Rhea" id="RHEA:17989"/>
        <dbReference type="Rhea" id="RHEA-COMP:9863"/>
        <dbReference type="Rhea" id="RHEA-COMP:11604"/>
        <dbReference type="ChEBI" id="CHEBI:15378"/>
        <dbReference type="ChEBI" id="CHEBI:29999"/>
        <dbReference type="ChEBI" id="CHEBI:30616"/>
        <dbReference type="ChEBI" id="CHEBI:83421"/>
        <dbReference type="ChEBI" id="CHEBI:456216"/>
        <dbReference type="EC" id="2.7.11.1"/>
    </reaction>
</comment>
<feature type="compositionally biased region" description="Basic and acidic residues" evidence="9">
    <location>
        <begin position="1642"/>
        <end position="1651"/>
    </location>
</feature>
<gene>
    <name evidence="11" type="ORF">MCOS_LOCUS7809</name>
</gene>
<evidence type="ECO:0000256" key="4">
    <source>
        <dbReference type="ARBA" id="ARBA00022741"/>
    </source>
</evidence>
<feature type="region of interest" description="Disordered" evidence="9">
    <location>
        <begin position="1565"/>
        <end position="1591"/>
    </location>
</feature>
<evidence type="ECO:0000256" key="1">
    <source>
        <dbReference type="ARBA" id="ARBA00008874"/>
    </source>
</evidence>
<evidence type="ECO:0000256" key="8">
    <source>
        <dbReference type="ARBA" id="ARBA00048679"/>
    </source>
</evidence>
<dbReference type="PROSITE" id="PS00108">
    <property type="entry name" value="PROTEIN_KINASE_ST"/>
    <property type="match status" value="1"/>
</dbReference>
<evidence type="ECO:0000256" key="7">
    <source>
        <dbReference type="ARBA" id="ARBA00047899"/>
    </source>
</evidence>
<sequence>MPLSRGTIGKPLYPGEHLLDVLSNDIDIWILDKYDTTVERRCVCGMFQSALLEAIPEVHTDMQRLLYTDNSIFLDSFENATSFDCVPMGAVSYQDHWTAIPDSSSLSLRPRQKEEWDKFGQAIAIKIIDDIAEALEEVKETRALNRLCYSHPNLPQFMGVYVNNPVDDLLQPQVWIAMELCGGGTVTELAKRCAKLIPCLTEICPNDLLNKAVPRNSPKHPDLVNQLAVVHCPCLTHRRARNKRRLEQGLKRRGVSTKTSHGLFIPRSTNLGEIALGRLPTPVIKYLLFSTVSALAHLHSFGVIHRDVKGSNILLTDNGEVKLVDFGISCRLKDSLVGRTTIIGTPYWMAPEVIDTEKCDGYDTRADVWSLGVTGLELWEAEPPLAGVPPMKAFSLITHGPHPLSLYASPSSLSEIDENDNSNEVLRTCNDHMPSEMMDFLSKCLDKDHRRRPSSTELLQHRFLACSQMSFAKARNLLLSLMRSLPATGIAARRLSEPPKLKYPLVKQQMEPVSETEANLESRAGDVGTNIAPSTANASMGQRYTSTVSLNISSLSSVVSTPSAVNTDTASTVCARKLSADNPPDTGSTNNTQESLLTNAMDPPTYPYPHQSTLRGSTASTTTSTMAASPLHRSQSAKFCSSAPTSSSAYFSGNSRTEDYERGVGGGKEEIAEPRSDIDMESSGEYEREEEAELPVELEVDGPLQALKQDGCYTDVNGVLVYTPPTSEYRSLFQVDKDELTRLAAKILNKARGEGRDQIVCVVGKSHDPAFSLCQLIFEEIPFLLDTTKELIRTTYLISEKLCGRQELSLQSIEFALSKDFRALGVSTKASFCPYTSFRPLVDSPLLRGFRALFAFRPTNVCQSKDISEVVQFQLLIMSAGFSPQDIIGMYRILLAVAGMTSLGRSAVKVTKVSPTIGNLRTLPENIYDNIQKNILRGDPLNPALLPFVTPEEVANLLGISARSFTRLIYFPSNHQESISKTVVSRHFWRYLHYRKRRLFSPNTVFSQNDSGFFEDSSVRKLSVQRKRAHHQDTPIRIPGYFFKRHNAGENPLGVYHCRVLKRVVPRRRGRRQPNRDVVNTLSKHLYSLCITLAFDRLNALLHASLNRDSMEPAFKIKICTFHPASRSLFSNAVLDLLHSRFAKTQTEIFAQDTLQRTLDDFFEEQARIILASLSQTCHKKHPMPPRGSGYLSSLTMRDFISQTFPTQQSDSEKFFVMHYHGKETYSLSDLLHSFSPLHQSEQILRLLSCSTFPSVIDSKVRQDVHSSPGISGLLPELILVKLHFISSILDDGRTESVDYPQGKSSTPQLSPSIPGKLTSQRHLKVFQDSGLLNFAAINNSASGLTVVRGHELFKMLRVLQYDWLEESSATQSIEGLVRKLTTAKPCFSTANVCPPRWFSAMSQKPSYRTECIVKAFSHFGLLDEVYFVSPDWVLLSSNALKRLKVELFAMTSACKKIQRWWKRRHLVRKQYISQGESPLTLMDISNLAVVSPKTTDEEEDKPPLLGSQSSDSSISAYVVANTVVSPMLAISTQNEVAREVLRRPPLSAGVAWFEPRYLRPPAFPLSARNDRRNSTGRRIRRRGAAGDPQEIAARRPVSWHVDQMEAQVLAHMEKQKVLNGEALPAVMRRGATEARTNLQRSDSEQHHDQGRAMSGQFHSKDMRSRLSHRHSFTTTTTTTTAPLAKSSASSAAELDEFARIRAEITRGEFKKTRDSDFPAVRRPTTPTVMGITRPNMNHPQFARGPQPSRPTKSFSVSSIHCSTPDFRYLCINESRSSTNYDLSEVDASASVVPVNKPCGLQFGPPSAPLPRALHRRQRPQTTLFDGPMTPNLLLFSSGLAGEGREALRQPTVGFVRTSGGRVVIPVSGRKSSAPAISSSQIFVVDNRSTGGAGCARHTCFDC</sequence>
<proteinExistence type="inferred from homology"/>
<name>A0A158QVF1_MESCO</name>
<dbReference type="PANTHER" id="PTHR48012">
    <property type="entry name" value="STERILE20-LIKE KINASE, ISOFORM B-RELATED"/>
    <property type="match status" value="1"/>
</dbReference>
<keyword evidence="6" id="KW-0067">ATP-binding</keyword>
<dbReference type="Gene3D" id="3.30.200.20">
    <property type="entry name" value="Phosphorylase Kinase, domain 1"/>
    <property type="match status" value="1"/>
</dbReference>
<evidence type="ECO:0000256" key="9">
    <source>
        <dbReference type="SAM" id="MobiDB-lite"/>
    </source>
</evidence>
<feature type="region of interest" description="Disordered" evidence="9">
    <location>
        <begin position="628"/>
        <end position="690"/>
    </location>
</feature>
<evidence type="ECO:0000313" key="11">
    <source>
        <dbReference type="EMBL" id="VDD81806.1"/>
    </source>
</evidence>
<feature type="region of interest" description="Disordered" evidence="9">
    <location>
        <begin position="513"/>
        <end position="534"/>
    </location>
</feature>
<comment type="similarity">
    <text evidence="1">Belongs to the protein kinase superfamily. STE Ser/Thr protein kinase family. STE20 subfamily.</text>
</comment>
<dbReference type="EMBL" id="UXSR01005411">
    <property type="protein sequence ID" value="VDD81806.1"/>
    <property type="molecule type" value="Genomic_DNA"/>
</dbReference>
<dbReference type="InterPro" id="IPR011009">
    <property type="entry name" value="Kinase-like_dom_sf"/>
</dbReference>
<protein>
    <recommendedName>
        <fullName evidence="10">Protein kinase domain-containing protein</fullName>
    </recommendedName>
</protein>
<keyword evidence="5" id="KW-0418">Kinase</keyword>
<feature type="compositionally biased region" description="Basic and acidic residues" evidence="9">
    <location>
        <begin position="656"/>
        <end position="678"/>
    </location>
</feature>
<dbReference type="SUPFAM" id="SSF56112">
    <property type="entry name" value="Protein kinase-like (PK-like)"/>
    <property type="match status" value="1"/>
</dbReference>
<dbReference type="GO" id="GO:0004674">
    <property type="term" value="F:protein serine/threonine kinase activity"/>
    <property type="evidence" value="ECO:0007669"/>
    <property type="project" value="UniProtKB-KW"/>
</dbReference>
<evidence type="ECO:0000259" key="10">
    <source>
        <dbReference type="PROSITE" id="PS50011"/>
    </source>
</evidence>
<feature type="compositionally biased region" description="Acidic residues" evidence="9">
    <location>
        <begin position="679"/>
        <end position="690"/>
    </location>
</feature>
<dbReference type="Gene3D" id="1.10.510.10">
    <property type="entry name" value="Transferase(Phosphotransferase) domain 1"/>
    <property type="match status" value="1"/>
</dbReference>
<keyword evidence="12" id="KW-1185">Reference proteome</keyword>
<accession>A0A158QVF1</accession>
<dbReference type="SMART" id="SM00220">
    <property type="entry name" value="S_TKc"/>
    <property type="match status" value="1"/>
</dbReference>
<evidence type="ECO:0000256" key="3">
    <source>
        <dbReference type="ARBA" id="ARBA00022679"/>
    </source>
</evidence>
<dbReference type="Proteomes" id="UP000267029">
    <property type="component" value="Unassembled WGS sequence"/>
</dbReference>
<dbReference type="InterPro" id="IPR050629">
    <property type="entry name" value="STE20/SPS1-PAK"/>
</dbReference>
<dbReference type="InterPro" id="IPR008271">
    <property type="entry name" value="Ser/Thr_kinase_AS"/>
</dbReference>
<dbReference type="PANTHER" id="PTHR48012:SF10">
    <property type="entry name" value="FI20177P1"/>
    <property type="match status" value="1"/>
</dbReference>
<dbReference type="GO" id="GO:0005737">
    <property type="term" value="C:cytoplasm"/>
    <property type="evidence" value="ECO:0007669"/>
    <property type="project" value="TreeGrafter"/>
</dbReference>
<feature type="domain" description="Protein kinase" evidence="10">
    <location>
        <begin position="77"/>
        <end position="464"/>
    </location>
</feature>
<organism evidence="11 12">
    <name type="scientific">Mesocestoides corti</name>
    <name type="common">Flatworm</name>
    <dbReference type="NCBI Taxonomy" id="53468"/>
    <lineage>
        <taxon>Eukaryota</taxon>
        <taxon>Metazoa</taxon>
        <taxon>Spiralia</taxon>
        <taxon>Lophotrochozoa</taxon>
        <taxon>Platyhelminthes</taxon>
        <taxon>Cestoda</taxon>
        <taxon>Eucestoda</taxon>
        <taxon>Cyclophyllidea</taxon>
        <taxon>Mesocestoididae</taxon>
        <taxon>Mesocestoides</taxon>
    </lineage>
</organism>
<dbReference type="Pfam" id="PF00069">
    <property type="entry name" value="Pkinase"/>
    <property type="match status" value="1"/>
</dbReference>
<dbReference type="GO" id="GO:0005524">
    <property type="term" value="F:ATP binding"/>
    <property type="evidence" value="ECO:0007669"/>
    <property type="project" value="UniProtKB-KW"/>
</dbReference>
<evidence type="ECO:0000256" key="5">
    <source>
        <dbReference type="ARBA" id="ARBA00022777"/>
    </source>
</evidence>
<dbReference type="InterPro" id="IPR000719">
    <property type="entry name" value="Prot_kinase_dom"/>
</dbReference>
<feature type="region of interest" description="Disordered" evidence="9">
    <location>
        <begin position="1714"/>
        <end position="1757"/>
    </location>
</feature>
<evidence type="ECO:0000313" key="12">
    <source>
        <dbReference type="Proteomes" id="UP000267029"/>
    </source>
</evidence>
<evidence type="ECO:0000256" key="2">
    <source>
        <dbReference type="ARBA" id="ARBA00022527"/>
    </source>
</evidence>
<feature type="compositionally biased region" description="Low complexity" evidence="9">
    <location>
        <begin position="636"/>
        <end position="652"/>
    </location>
</feature>
<keyword evidence="2" id="KW-0723">Serine/threonine-protein kinase</keyword>
<dbReference type="STRING" id="53468.A0A158QVF1"/>
<feature type="compositionally biased region" description="Basic residues" evidence="9">
    <location>
        <begin position="1575"/>
        <end position="1584"/>
    </location>
</feature>
<feature type="region of interest" description="Disordered" evidence="9">
    <location>
        <begin position="1634"/>
        <end position="1665"/>
    </location>
</feature>
<dbReference type="OrthoDB" id="6270512at2759"/>